<organism evidence="1 2">
    <name type="scientific">Paenibacillus roseopurpureus</name>
    <dbReference type="NCBI Taxonomy" id="2918901"/>
    <lineage>
        <taxon>Bacteria</taxon>
        <taxon>Bacillati</taxon>
        <taxon>Bacillota</taxon>
        <taxon>Bacilli</taxon>
        <taxon>Bacillales</taxon>
        <taxon>Paenibacillaceae</taxon>
        <taxon>Paenibacillus</taxon>
    </lineage>
</organism>
<proteinExistence type="predicted"/>
<keyword evidence="2" id="KW-1185">Reference proteome</keyword>
<dbReference type="Proteomes" id="UP001304650">
    <property type="component" value="Chromosome"/>
</dbReference>
<accession>A0AA96LV68</accession>
<evidence type="ECO:0000313" key="2">
    <source>
        <dbReference type="Proteomes" id="UP001304650"/>
    </source>
</evidence>
<name>A0AA96LV68_9BACL</name>
<reference evidence="1" key="1">
    <citation type="submission" date="2022-02" db="EMBL/GenBank/DDBJ databases">
        <title>Paenibacillus sp. MBLB1832 Whole Genome Shotgun Sequencing.</title>
        <authorList>
            <person name="Hwang C.Y."/>
            <person name="Cho E.-S."/>
            <person name="Seo M.-J."/>
        </authorList>
    </citation>
    <scope>NUCLEOTIDE SEQUENCE</scope>
    <source>
        <strain evidence="1">MBLB1832</strain>
    </source>
</reference>
<dbReference type="AlphaFoldDB" id="A0AA96LV68"/>
<dbReference type="KEGG" id="proo:MJB10_17425"/>
<protein>
    <submittedName>
        <fullName evidence="1">Uncharacterized protein</fullName>
    </submittedName>
</protein>
<dbReference type="EMBL" id="CP130319">
    <property type="protein sequence ID" value="WNR47096.1"/>
    <property type="molecule type" value="Genomic_DNA"/>
</dbReference>
<sequence length="54" mass="6279">MDSGRTNIYLVCGTRFGGPYPQGDERLAITEAFRTWWCFPVYSMTSRYGKEFCI</sequence>
<gene>
    <name evidence="1" type="ORF">MJB10_17425</name>
</gene>
<evidence type="ECO:0000313" key="1">
    <source>
        <dbReference type="EMBL" id="WNR47096.1"/>
    </source>
</evidence>